<dbReference type="EC" id="4.1.1.65" evidence="3"/>
<comment type="pathway">
    <text evidence="12">Phospholipid metabolism; phosphatidylethanolamine biosynthesis.</text>
</comment>
<evidence type="ECO:0000256" key="12">
    <source>
        <dbReference type="ARBA" id="ARBA00024326"/>
    </source>
</evidence>
<keyword evidence="8" id="KW-0594">Phospholipid biosynthesis</keyword>
<keyword evidence="7" id="KW-0865">Zymogen</keyword>
<evidence type="ECO:0000256" key="4">
    <source>
        <dbReference type="ARBA" id="ARBA00022516"/>
    </source>
</evidence>
<dbReference type="UniPathway" id="UPA00558"/>
<evidence type="ECO:0000256" key="9">
    <source>
        <dbReference type="ARBA" id="ARBA00023239"/>
    </source>
</evidence>
<sequence>MYQSLYRILIELTNGRHSSGLLKHFSQSRWSRPLILLYVKTFNLNQQEFGKEIKAYSNLHELFTRKLKAGARPITAAASAVACPVDGVLEDSGEITADKKIVVKGKVYSMDEMLEDELALEKYLGGKYLVLYLSPSHYHRIHAPIKGAVIKRWTLGRKSYPVNKWGMKYGKEPLSKNYRTITELQNEAGSLAMVKVGAMYINSIVITDQSKQLEQGQEFSYFSFGSTVVLLFEKNKFELEGSLSIPANVRVGEAIGYMKAV</sequence>
<dbReference type="PANTHER" id="PTHR10067">
    <property type="entry name" value="PHOSPHATIDYLSERINE DECARBOXYLASE"/>
    <property type="match status" value="1"/>
</dbReference>
<accession>A0A120GML8</accession>
<keyword evidence="10" id="KW-1208">Phospholipid metabolism</keyword>
<dbReference type="GO" id="GO:0004609">
    <property type="term" value="F:phosphatidylserine decarboxylase activity"/>
    <property type="evidence" value="ECO:0007669"/>
    <property type="project" value="UniProtKB-EC"/>
</dbReference>
<evidence type="ECO:0000256" key="2">
    <source>
        <dbReference type="ARBA" id="ARBA00005189"/>
    </source>
</evidence>
<gene>
    <name evidence="13" type="ORF">AS888_10390</name>
</gene>
<dbReference type="AlphaFoldDB" id="A0A120GML8"/>
<dbReference type="RefSeq" id="WP_061144529.1">
    <property type="nucleotide sequence ID" value="NZ_LNNH01000058.1"/>
</dbReference>
<evidence type="ECO:0000313" key="14">
    <source>
        <dbReference type="Proteomes" id="UP000064189"/>
    </source>
</evidence>
<dbReference type="Proteomes" id="UP000064189">
    <property type="component" value="Unassembled WGS sequence"/>
</dbReference>
<evidence type="ECO:0000256" key="11">
    <source>
        <dbReference type="ARBA" id="ARBA00023317"/>
    </source>
</evidence>
<name>A0A120GML8_9BACI</name>
<dbReference type="PANTHER" id="PTHR10067:SF6">
    <property type="entry name" value="PHOSPHATIDYLSERINE DECARBOXYLASE PROENZYME, MITOCHONDRIAL"/>
    <property type="match status" value="1"/>
</dbReference>
<evidence type="ECO:0000256" key="5">
    <source>
        <dbReference type="ARBA" id="ARBA00022793"/>
    </source>
</evidence>
<protein>
    <recommendedName>
        <fullName evidence="3">phosphatidylserine decarboxylase</fullName>
        <ecNumber evidence="3">4.1.1.65</ecNumber>
    </recommendedName>
</protein>
<evidence type="ECO:0000256" key="7">
    <source>
        <dbReference type="ARBA" id="ARBA00023145"/>
    </source>
</evidence>
<dbReference type="Pfam" id="PF02666">
    <property type="entry name" value="PS_Dcarbxylase"/>
    <property type="match status" value="1"/>
</dbReference>
<keyword evidence="14" id="KW-1185">Reference proteome</keyword>
<keyword evidence="5" id="KW-0210">Decarboxylase</keyword>
<evidence type="ECO:0000256" key="1">
    <source>
        <dbReference type="ARBA" id="ARBA00001928"/>
    </source>
</evidence>
<evidence type="ECO:0000313" key="13">
    <source>
        <dbReference type="EMBL" id="KWW11087.1"/>
    </source>
</evidence>
<dbReference type="NCBIfam" id="NF002853">
    <property type="entry name" value="PRK03140.1"/>
    <property type="match status" value="1"/>
</dbReference>
<dbReference type="InterPro" id="IPR003817">
    <property type="entry name" value="PS_Dcarbxylase"/>
</dbReference>
<proteinExistence type="predicted"/>
<dbReference type="GO" id="GO:0006646">
    <property type="term" value="P:phosphatidylethanolamine biosynthetic process"/>
    <property type="evidence" value="ECO:0007669"/>
    <property type="project" value="UniProtKB-UniPathway"/>
</dbReference>
<evidence type="ECO:0000256" key="10">
    <source>
        <dbReference type="ARBA" id="ARBA00023264"/>
    </source>
</evidence>
<keyword evidence="11" id="KW-0670">Pyruvate</keyword>
<organism evidence="13 14">
    <name type="scientific">Peribacillus simplex</name>
    <dbReference type="NCBI Taxonomy" id="1478"/>
    <lineage>
        <taxon>Bacteria</taxon>
        <taxon>Bacillati</taxon>
        <taxon>Bacillota</taxon>
        <taxon>Bacilli</taxon>
        <taxon>Bacillales</taxon>
        <taxon>Bacillaceae</taxon>
        <taxon>Peribacillus</taxon>
    </lineage>
</organism>
<comment type="caution">
    <text evidence="13">The sequence shown here is derived from an EMBL/GenBank/DDBJ whole genome shotgun (WGS) entry which is preliminary data.</text>
</comment>
<keyword evidence="9" id="KW-0456">Lyase</keyword>
<keyword evidence="4" id="KW-0444">Lipid biosynthesis</keyword>
<dbReference type="EMBL" id="LNNH01000058">
    <property type="protein sequence ID" value="KWW11087.1"/>
    <property type="molecule type" value="Genomic_DNA"/>
</dbReference>
<reference evidence="13 14" key="1">
    <citation type="submission" date="2015-11" db="EMBL/GenBank/DDBJ databases">
        <title>Genome Sequence of Bacillus simplex strain VanAntwerpen2.</title>
        <authorList>
            <person name="Couger M.B."/>
        </authorList>
    </citation>
    <scope>NUCLEOTIDE SEQUENCE [LARGE SCALE GENOMIC DNA]</scope>
    <source>
        <strain evidence="13 14">VanAntwerpen02</strain>
    </source>
</reference>
<dbReference type="NCBIfam" id="TIGR00163">
    <property type="entry name" value="PS_decarb"/>
    <property type="match status" value="1"/>
</dbReference>
<evidence type="ECO:0000256" key="3">
    <source>
        <dbReference type="ARBA" id="ARBA00012243"/>
    </source>
</evidence>
<dbReference type="InterPro" id="IPR033177">
    <property type="entry name" value="PSD-B"/>
</dbReference>
<evidence type="ECO:0000256" key="8">
    <source>
        <dbReference type="ARBA" id="ARBA00023209"/>
    </source>
</evidence>
<comment type="pathway">
    <text evidence="2">Lipid metabolism.</text>
</comment>
<comment type="cofactor">
    <cofactor evidence="1">
        <name>pyruvate</name>
        <dbReference type="ChEBI" id="CHEBI:15361"/>
    </cofactor>
</comment>
<evidence type="ECO:0000256" key="6">
    <source>
        <dbReference type="ARBA" id="ARBA00023098"/>
    </source>
</evidence>
<keyword evidence="6" id="KW-0443">Lipid metabolism</keyword>